<dbReference type="InterPro" id="IPR043128">
    <property type="entry name" value="Rev_trsase/Diguanyl_cyclase"/>
</dbReference>
<dbReference type="Gene3D" id="3.20.20.450">
    <property type="entry name" value="EAL domain"/>
    <property type="match status" value="1"/>
</dbReference>
<sequence length="645" mass="71328">MNPVLPSSVSVASASPRRILVVDDNEAIHEDFRKILLDARRDEAMEDDEAVLFGVKAPTGPTVEFRIESALQGQQSLELVEAAVRAGDPYMLAFVDMRMPPGWDGVQTIKRLWQADPNLQIVICTAYSDYSWEEIAGELGPTDRMLILKKPFDDVEARQLAAALTQKWLATRSAEMKLVELESLVVARTAELRQTALQDRLTGLANRELLIDRLNQAMHQRRRDPAYRFALLFIDFDRFKVVNDSLGHDVGDALLMSIAERLRDSTRATDCLARTSVGEAAGMLPARLGGDEFLVLLDGLAAEVDAARVAERLLADLAAPHEIKGHLVHSTASIGVTSSFVNYDTAEAMIRDADTAMYRAKFAGKNRYVLFDQKMHDDAVARLTLENDLRRAVVEGQFVLYYQPIVSLSRGRIAGYEALIRWRRPDGSIVMPLEFIPLAEEIGVITEIGNWTMREACRQLAQWRGSHPERMEGVTMSVNLSRRQLSSPALVDQIRQAYGDAGLPADRLILEITENAIMQDAEGAVEVLKQIRGLGVELHMDDFGTGYSSLSCLHRFPISGLKIDRSFVQNVGERRDYAAVVNAIIALAQNLGMALVAEGVETTGQLAMLQSLGSELAQGFLFAKPLEAGKALEFAEHPTRLAFAA</sequence>
<dbReference type="CDD" id="cd01948">
    <property type="entry name" value="EAL"/>
    <property type="match status" value="1"/>
</dbReference>
<dbReference type="InterPro" id="IPR001633">
    <property type="entry name" value="EAL_dom"/>
</dbReference>
<feature type="domain" description="EAL" evidence="3">
    <location>
        <begin position="382"/>
        <end position="639"/>
    </location>
</feature>
<keyword evidence="6" id="KW-1185">Reference proteome</keyword>
<dbReference type="PANTHER" id="PTHR33121">
    <property type="entry name" value="CYCLIC DI-GMP PHOSPHODIESTERASE PDEF"/>
    <property type="match status" value="1"/>
</dbReference>
<proteinExistence type="predicted"/>
<keyword evidence="1" id="KW-0597">Phosphoprotein</keyword>
<dbReference type="SMART" id="SM00052">
    <property type="entry name" value="EAL"/>
    <property type="match status" value="1"/>
</dbReference>
<dbReference type="Proteomes" id="UP000593765">
    <property type="component" value="Chromosome"/>
</dbReference>
<evidence type="ECO:0000259" key="4">
    <source>
        <dbReference type="PROSITE" id="PS50887"/>
    </source>
</evidence>
<gene>
    <name evidence="5" type="ORF">IPV69_23430</name>
</gene>
<feature type="domain" description="Response regulatory" evidence="2">
    <location>
        <begin position="18"/>
        <end position="165"/>
    </location>
</feature>
<dbReference type="CDD" id="cd01949">
    <property type="entry name" value="GGDEF"/>
    <property type="match status" value="1"/>
</dbReference>
<dbReference type="Pfam" id="PF00990">
    <property type="entry name" value="GGDEF"/>
    <property type="match status" value="1"/>
</dbReference>
<dbReference type="Pfam" id="PF00563">
    <property type="entry name" value="EAL"/>
    <property type="match status" value="1"/>
</dbReference>
<evidence type="ECO:0000256" key="1">
    <source>
        <dbReference type="PROSITE-ProRule" id="PRU00169"/>
    </source>
</evidence>
<dbReference type="KEGG" id="hbs:IPV69_23430"/>
<protein>
    <submittedName>
        <fullName evidence="5">EAL domain-containing protein</fullName>
    </submittedName>
</protein>
<accession>A0A7M2WUD8</accession>
<dbReference type="InterPro" id="IPR001789">
    <property type="entry name" value="Sig_transdc_resp-reg_receiver"/>
</dbReference>
<name>A0A7M2WUD8_9BACT</name>
<dbReference type="PROSITE" id="PS50887">
    <property type="entry name" value="GGDEF"/>
    <property type="match status" value="1"/>
</dbReference>
<dbReference type="GO" id="GO:0000160">
    <property type="term" value="P:phosphorelay signal transduction system"/>
    <property type="evidence" value="ECO:0007669"/>
    <property type="project" value="InterPro"/>
</dbReference>
<dbReference type="AlphaFoldDB" id="A0A7M2WUD8"/>
<dbReference type="GO" id="GO:0071111">
    <property type="term" value="F:cyclic-guanylate-specific phosphodiesterase activity"/>
    <property type="evidence" value="ECO:0007669"/>
    <property type="project" value="InterPro"/>
</dbReference>
<evidence type="ECO:0000313" key="5">
    <source>
        <dbReference type="EMBL" id="QOV89137.1"/>
    </source>
</evidence>
<evidence type="ECO:0000259" key="2">
    <source>
        <dbReference type="PROSITE" id="PS50110"/>
    </source>
</evidence>
<dbReference type="Pfam" id="PF00072">
    <property type="entry name" value="Response_reg"/>
    <property type="match status" value="1"/>
</dbReference>
<dbReference type="InterPro" id="IPR035919">
    <property type="entry name" value="EAL_sf"/>
</dbReference>
<dbReference type="PROSITE" id="PS50110">
    <property type="entry name" value="RESPONSE_REGULATORY"/>
    <property type="match status" value="1"/>
</dbReference>
<feature type="domain" description="GGDEF" evidence="4">
    <location>
        <begin position="227"/>
        <end position="373"/>
    </location>
</feature>
<dbReference type="SUPFAM" id="SSF52172">
    <property type="entry name" value="CheY-like"/>
    <property type="match status" value="1"/>
</dbReference>
<dbReference type="SMART" id="SM00267">
    <property type="entry name" value="GGDEF"/>
    <property type="match status" value="1"/>
</dbReference>
<dbReference type="EMBL" id="CP063458">
    <property type="protein sequence ID" value="QOV89137.1"/>
    <property type="molecule type" value="Genomic_DNA"/>
</dbReference>
<organism evidence="5 6">
    <name type="scientific">Humisphaera borealis</name>
    <dbReference type="NCBI Taxonomy" id="2807512"/>
    <lineage>
        <taxon>Bacteria</taxon>
        <taxon>Pseudomonadati</taxon>
        <taxon>Planctomycetota</taxon>
        <taxon>Phycisphaerae</taxon>
        <taxon>Tepidisphaerales</taxon>
        <taxon>Tepidisphaeraceae</taxon>
        <taxon>Humisphaera</taxon>
    </lineage>
</organism>
<dbReference type="PROSITE" id="PS50883">
    <property type="entry name" value="EAL"/>
    <property type="match status" value="1"/>
</dbReference>
<evidence type="ECO:0000259" key="3">
    <source>
        <dbReference type="PROSITE" id="PS50883"/>
    </source>
</evidence>
<evidence type="ECO:0000313" key="6">
    <source>
        <dbReference type="Proteomes" id="UP000593765"/>
    </source>
</evidence>
<dbReference type="Gene3D" id="3.40.50.2300">
    <property type="match status" value="1"/>
</dbReference>
<dbReference type="SUPFAM" id="SSF141868">
    <property type="entry name" value="EAL domain-like"/>
    <property type="match status" value="1"/>
</dbReference>
<dbReference type="InterPro" id="IPR011006">
    <property type="entry name" value="CheY-like_superfamily"/>
</dbReference>
<dbReference type="SUPFAM" id="SSF55073">
    <property type="entry name" value="Nucleotide cyclase"/>
    <property type="match status" value="1"/>
</dbReference>
<dbReference type="PANTHER" id="PTHR33121:SF70">
    <property type="entry name" value="SIGNALING PROTEIN YKOW"/>
    <property type="match status" value="1"/>
</dbReference>
<dbReference type="RefSeq" id="WP_206292157.1">
    <property type="nucleotide sequence ID" value="NZ_CP063458.1"/>
</dbReference>
<reference evidence="5 6" key="1">
    <citation type="submission" date="2020-10" db="EMBL/GenBank/DDBJ databases">
        <title>Wide distribution of Phycisphaera-like planctomycetes from WD2101 soil group in peatlands and genome analysis of the first cultivated representative.</title>
        <authorList>
            <person name="Dedysh S.N."/>
            <person name="Beletsky A.V."/>
            <person name="Ivanova A."/>
            <person name="Kulichevskaya I.S."/>
            <person name="Suzina N.E."/>
            <person name="Philippov D.A."/>
            <person name="Rakitin A.L."/>
            <person name="Mardanov A.V."/>
            <person name="Ravin N.V."/>
        </authorList>
    </citation>
    <scope>NUCLEOTIDE SEQUENCE [LARGE SCALE GENOMIC DNA]</scope>
    <source>
        <strain evidence="5 6">M1803</strain>
    </source>
</reference>
<dbReference type="InterPro" id="IPR000160">
    <property type="entry name" value="GGDEF_dom"/>
</dbReference>
<feature type="modified residue" description="4-aspartylphosphate" evidence="1">
    <location>
        <position position="96"/>
    </location>
</feature>
<dbReference type="Gene3D" id="3.30.70.270">
    <property type="match status" value="1"/>
</dbReference>
<dbReference type="NCBIfam" id="TIGR00254">
    <property type="entry name" value="GGDEF"/>
    <property type="match status" value="1"/>
</dbReference>
<dbReference type="InterPro" id="IPR029787">
    <property type="entry name" value="Nucleotide_cyclase"/>
</dbReference>
<dbReference type="InterPro" id="IPR050706">
    <property type="entry name" value="Cyclic-di-GMP_PDE-like"/>
</dbReference>